<reference evidence="2" key="1">
    <citation type="submission" date="2022-11" db="EMBL/GenBank/DDBJ databases">
        <authorList>
            <person name="Hyden B.L."/>
            <person name="Feng K."/>
            <person name="Yates T."/>
            <person name="Jawdy S."/>
            <person name="Smart L.B."/>
            <person name="Muchero W."/>
        </authorList>
    </citation>
    <scope>NUCLEOTIDE SEQUENCE</scope>
    <source>
        <tissue evidence="2">Shoot tip</tissue>
    </source>
</reference>
<sequence length="65" mass="7325">MLVFKCPLSCGYQKKFICFPALFFLVVSCFAPYWLVGQVVCCSDSRHVFSFLPILSLIGEEAVLL</sequence>
<gene>
    <name evidence="2" type="ORF">OIU79_014797</name>
</gene>
<keyword evidence="1" id="KW-1133">Transmembrane helix</keyword>
<organism evidence="2 3">
    <name type="scientific">Salix purpurea</name>
    <name type="common">Purple osier willow</name>
    <dbReference type="NCBI Taxonomy" id="77065"/>
    <lineage>
        <taxon>Eukaryota</taxon>
        <taxon>Viridiplantae</taxon>
        <taxon>Streptophyta</taxon>
        <taxon>Embryophyta</taxon>
        <taxon>Tracheophyta</taxon>
        <taxon>Spermatophyta</taxon>
        <taxon>Magnoliopsida</taxon>
        <taxon>eudicotyledons</taxon>
        <taxon>Gunneridae</taxon>
        <taxon>Pentapetalae</taxon>
        <taxon>rosids</taxon>
        <taxon>fabids</taxon>
        <taxon>Malpighiales</taxon>
        <taxon>Salicaceae</taxon>
        <taxon>Saliceae</taxon>
        <taxon>Salix</taxon>
    </lineage>
</organism>
<dbReference type="PROSITE" id="PS51257">
    <property type="entry name" value="PROKAR_LIPOPROTEIN"/>
    <property type="match status" value="1"/>
</dbReference>
<proteinExistence type="predicted"/>
<keyword evidence="3" id="KW-1185">Reference proteome</keyword>
<evidence type="ECO:0000256" key="1">
    <source>
        <dbReference type="SAM" id="Phobius"/>
    </source>
</evidence>
<name>A0A9Q0SPD6_SALPP</name>
<dbReference type="AlphaFoldDB" id="A0A9Q0SPD6"/>
<reference evidence="2" key="2">
    <citation type="journal article" date="2023" name="Int. J. Mol. Sci.">
        <title>De Novo Assembly and Annotation of 11 Diverse Shrub Willow (Salix) Genomes Reveals Novel Gene Organization in Sex-Linked Regions.</title>
        <authorList>
            <person name="Hyden B."/>
            <person name="Feng K."/>
            <person name="Yates T.B."/>
            <person name="Jawdy S."/>
            <person name="Cereghino C."/>
            <person name="Smart L.B."/>
            <person name="Muchero W."/>
        </authorList>
    </citation>
    <scope>NUCLEOTIDE SEQUENCE</scope>
    <source>
        <tissue evidence="2">Shoot tip</tissue>
    </source>
</reference>
<evidence type="ECO:0000313" key="2">
    <source>
        <dbReference type="EMBL" id="KAJ6684513.1"/>
    </source>
</evidence>
<feature type="transmembrane region" description="Helical" evidence="1">
    <location>
        <begin position="16"/>
        <end position="36"/>
    </location>
</feature>
<comment type="caution">
    <text evidence="2">The sequence shown here is derived from an EMBL/GenBank/DDBJ whole genome shotgun (WGS) entry which is preliminary data.</text>
</comment>
<keyword evidence="1" id="KW-0472">Membrane</keyword>
<protein>
    <submittedName>
        <fullName evidence="2">Uncharacterized protein</fullName>
    </submittedName>
</protein>
<dbReference type="EMBL" id="JAPFFK010000019">
    <property type="protein sequence ID" value="KAJ6684513.1"/>
    <property type="molecule type" value="Genomic_DNA"/>
</dbReference>
<dbReference type="Proteomes" id="UP001151532">
    <property type="component" value="Chromosome 2"/>
</dbReference>
<keyword evidence="1" id="KW-0812">Transmembrane</keyword>
<accession>A0A9Q0SPD6</accession>
<evidence type="ECO:0000313" key="3">
    <source>
        <dbReference type="Proteomes" id="UP001151532"/>
    </source>
</evidence>